<dbReference type="AlphaFoldDB" id="A0AAV4UU04"/>
<sequence>MPVYLPKARGSSHKGDITRLLRGVCESECPSVPPQNRRSRLSSNYKNNKSSSSKMEENYKPVHFSVKVPVTGDRVPRIYCSRYCLFRVTRLLH</sequence>
<dbReference type="EMBL" id="BPLR01013449">
    <property type="protein sequence ID" value="GIY61287.1"/>
    <property type="molecule type" value="Genomic_DNA"/>
</dbReference>
<protein>
    <submittedName>
        <fullName evidence="2">Uncharacterized protein</fullName>
    </submittedName>
</protein>
<proteinExistence type="predicted"/>
<evidence type="ECO:0000313" key="3">
    <source>
        <dbReference type="Proteomes" id="UP001054945"/>
    </source>
</evidence>
<name>A0AAV4UU04_CAEEX</name>
<feature type="compositionally biased region" description="Low complexity" evidence="1">
    <location>
        <begin position="41"/>
        <end position="53"/>
    </location>
</feature>
<evidence type="ECO:0000256" key="1">
    <source>
        <dbReference type="SAM" id="MobiDB-lite"/>
    </source>
</evidence>
<keyword evidence="3" id="KW-1185">Reference proteome</keyword>
<evidence type="ECO:0000313" key="2">
    <source>
        <dbReference type="EMBL" id="GIY61287.1"/>
    </source>
</evidence>
<feature type="region of interest" description="Disordered" evidence="1">
    <location>
        <begin position="28"/>
        <end position="57"/>
    </location>
</feature>
<organism evidence="2 3">
    <name type="scientific">Caerostris extrusa</name>
    <name type="common">Bark spider</name>
    <name type="synonym">Caerostris bankana</name>
    <dbReference type="NCBI Taxonomy" id="172846"/>
    <lineage>
        <taxon>Eukaryota</taxon>
        <taxon>Metazoa</taxon>
        <taxon>Ecdysozoa</taxon>
        <taxon>Arthropoda</taxon>
        <taxon>Chelicerata</taxon>
        <taxon>Arachnida</taxon>
        <taxon>Araneae</taxon>
        <taxon>Araneomorphae</taxon>
        <taxon>Entelegynae</taxon>
        <taxon>Araneoidea</taxon>
        <taxon>Araneidae</taxon>
        <taxon>Caerostris</taxon>
    </lineage>
</organism>
<dbReference type="Proteomes" id="UP001054945">
    <property type="component" value="Unassembled WGS sequence"/>
</dbReference>
<gene>
    <name evidence="2" type="ORF">CEXT_647161</name>
</gene>
<comment type="caution">
    <text evidence="2">The sequence shown here is derived from an EMBL/GenBank/DDBJ whole genome shotgun (WGS) entry which is preliminary data.</text>
</comment>
<accession>A0AAV4UU04</accession>
<reference evidence="2 3" key="1">
    <citation type="submission" date="2021-06" db="EMBL/GenBank/DDBJ databases">
        <title>Caerostris extrusa draft genome.</title>
        <authorList>
            <person name="Kono N."/>
            <person name="Arakawa K."/>
        </authorList>
    </citation>
    <scope>NUCLEOTIDE SEQUENCE [LARGE SCALE GENOMIC DNA]</scope>
</reference>